<dbReference type="InterPro" id="IPR053148">
    <property type="entry name" value="PD-DEXK-like_domain"/>
</dbReference>
<dbReference type="EMBL" id="CP027806">
    <property type="protein sequence ID" value="AXJ02545.1"/>
    <property type="molecule type" value="Genomic_DNA"/>
</dbReference>
<feature type="region of interest" description="Disordered" evidence="1">
    <location>
        <begin position="1"/>
        <end position="42"/>
    </location>
</feature>
<feature type="compositionally biased region" description="Polar residues" evidence="1">
    <location>
        <begin position="1"/>
        <end position="12"/>
    </location>
</feature>
<organism evidence="3 4">
    <name type="scientific">Cyclonatronum proteinivorum</name>
    <dbReference type="NCBI Taxonomy" id="1457365"/>
    <lineage>
        <taxon>Bacteria</taxon>
        <taxon>Pseudomonadati</taxon>
        <taxon>Balneolota</taxon>
        <taxon>Balneolia</taxon>
        <taxon>Balneolales</taxon>
        <taxon>Cyclonatronaceae</taxon>
        <taxon>Cyclonatronum</taxon>
    </lineage>
</organism>
<keyword evidence="4" id="KW-1185">Reference proteome</keyword>
<evidence type="ECO:0000313" key="4">
    <source>
        <dbReference type="Proteomes" id="UP000254808"/>
    </source>
</evidence>
<gene>
    <name evidence="3" type="ORF">CYPRO_3312</name>
</gene>
<dbReference type="Pfam" id="PF17761">
    <property type="entry name" value="DUF1016_N"/>
    <property type="match status" value="1"/>
</dbReference>
<proteinExistence type="predicted"/>
<dbReference type="PANTHER" id="PTHR30547">
    <property type="entry name" value="UNCHARACTERIZED PROTEIN YHCG-RELATED"/>
    <property type="match status" value="1"/>
</dbReference>
<evidence type="ECO:0000256" key="1">
    <source>
        <dbReference type="SAM" id="MobiDB-lite"/>
    </source>
</evidence>
<dbReference type="AlphaFoldDB" id="A0A345UPZ3"/>
<reference evidence="3 4" key="1">
    <citation type="submission" date="2018-03" db="EMBL/GenBank/DDBJ databases">
        <title>Phenotypic and genomic properties of Cyclonatronum proteinivorum gen. nov., sp. nov., a haloalkaliphilic bacteroidete from soda lakes possessing Na+-translocating rhodopsin.</title>
        <authorList>
            <person name="Toshchakov S.V."/>
            <person name="Korzhenkov A."/>
            <person name="Samarov N.I."/>
            <person name="Kublanov I.V."/>
            <person name="Muntyan M.S."/>
            <person name="Sorokin D.Y."/>
        </authorList>
    </citation>
    <scope>NUCLEOTIDE SEQUENCE [LARGE SCALE GENOMIC DNA]</scope>
    <source>
        <strain evidence="3 4">Omega</strain>
    </source>
</reference>
<protein>
    <recommendedName>
        <fullName evidence="2">YhcG N-terminal domain-containing protein</fullName>
    </recommendedName>
</protein>
<dbReference type="PANTHER" id="PTHR30547:SF5">
    <property type="entry name" value="NUCLEASE YHCG-RELATED"/>
    <property type="match status" value="1"/>
</dbReference>
<sequence>MRLFNLTYSKSETLSRKSENPPPRIGISQTLSGKSQKQPSFAGKPQTVSAVFNLSWSHYLKLMRIDDPAERRFYEIESAENNWSIRELQRQFGNSGLLNRTGNTF</sequence>
<feature type="compositionally biased region" description="Polar residues" evidence="1">
    <location>
        <begin position="27"/>
        <end position="39"/>
    </location>
</feature>
<dbReference type="InterPro" id="IPR041527">
    <property type="entry name" value="YhcG_N"/>
</dbReference>
<dbReference type="KEGG" id="cprv:CYPRO_3312"/>
<evidence type="ECO:0000259" key="2">
    <source>
        <dbReference type="Pfam" id="PF17761"/>
    </source>
</evidence>
<evidence type="ECO:0000313" key="3">
    <source>
        <dbReference type="EMBL" id="AXJ02545.1"/>
    </source>
</evidence>
<accession>A0A345UPZ3</accession>
<dbReference type="Proteomes" id="UP000254808">
    <property type="component" value="Chromosome"/>
</dbReference>
<name>A0A345UPZ3_9BACT</name>
<feature type="domain" description="YhcG N-terminal" evidence="2">
    <location>
        <begin position="41"/>
        <end position="93"/>
    </location>
</feature>